<keyword evidence="3" id="KW-1185">Reference proteome</keyword>
<accession>A0A8S3V4Y2</accession>
<name>A0A8S3V4Y2_MYTED</name>
<feature type="compositionally biased region" description="Low complexity" evidence="1">
    <location>
        <begin position="45"/>
        <end position="66"/>
    </location>
</feature>
<evidence type="ECO:0000313" key="2">
    <source>
        <dbReference type="EMBL" id="CAG2249722.1"/>
    </source>
</evidence>
<evidence type="ECO:0000313" key="3">
    <source>
        <dbReference type="Proteomes" id="UP000683360"/>
    </source>
</evidence>
<dbReference type="Proteomes" id="UP000683360">
    <property type="component" value="Unassembled WGS sequence"/>
</dbReference>
<sequence length="288" mass="32533">MTDTTISSTVTNQDRHNNIINCNKQTKDTTVSSTVTKHDRHNSDTTDTTSSTVTNMTDTNVSSTVTNHDRHNSIINYTTVSSTVNQTTTDTTVSSTVKNRHNRHTTVSSTVTKHDRHNSFINCNKTRQTQQYHQLKQTTTDTTVSSTVTKPPKTQQYHQLKDSIIEAVTTIEVVDTSDSSDLEDTQQEIPPVDVHTQETTEQNRSFLAKGDFTDFICIQEHWLFKFEQENMGTLFKNVSWSIKSVDDNNPIPPIQKPRGYGGVAILWKDSLNHIVEKVDDGSEKNHLH</sequence>
<evidence type="ECO:0000256" key="1">
    <source>
        <dbReference type="SAM" id="MobiDB-lite"/>
    </source>
</evidence>
<dbReference type="AlphaFoldDB" id="A0A8S3V4Y2"/>
<reference evidence="2" key="1">
    <citation type="submission" date="2021-03" db="EMBL/GenBank/DDBJ databases">
        <authorList>
            <person name="Bekaert M."/>
        </authorList>
    </citation>
    <scope>NUCLEOTIDE SEQUENCE</scope>
</reference>
<dbReference type="EMBL" id="CAJPWZ010002986">
    <property type="protein sequence ID" value="CAG2249722.1"/>
    <property type="molecule type" value="Genomic_DNA"/>
</dbReference>
<proteinExistence type="predicted"/>
<comment type="caution">
    <text evidence="2">The sequence shown here is derived from an EMBL/GenBank/DDBJ whole genome shotgun (WGS) entry which is preliminary data.</text>
</comment>
<feature type="region of interest" description="Disordered" evidence="1">
    <location>
        <begin position="90"/>
        <end position="113"/>
    </location>
</feature>
<feature type="region of interest" description="Disordered" evidence="1">
    <location>
        <begin position="28"/>
        <end position="66"/>
    </location>
</feature>
<protein>
    <submittedName>
        <fullName evidence="2">Uncharacterized protein</fullName>
    </submittedName>
</protein>
<gene>
    <name evidence="2" type="ORF">MEDL_61469</name>
</gene>
<organism evidence="2 3">
    <name type="scientific">Mytilus edulis</name>
    <name type="common">Blue mussel</name>
    <dbReference type="NCBI Taxonomy" id="6550"/>
    <lineage>
        <taxon>Eukaryota</taxon>
        <taxon>Metazoa</taxon>
        <taxon>Spiralia</taxon>
        <taxon>Lophotrochozoa</taxon>
        <taxon>Mollusca</taxon>
        <taxon>Bivalvia</taxon>
        <taxon>Autobranchia</taxon>
        <taxon>Pteriomorphia</taxon>
        <taxon>Mytilida</taxon>
        <taxon>Mytiloidea</taxon>
        <taxon>Mytilidae</taxon>
        <taxon>Mytilinae</taxon>
        <taxon>Mytilus</taxon>
    </lineage>
</organism>
<dbReference type="OrthoDB" id="7476844at2759"/>